<dbReference type="Proteomes" id="UP000478052">
    <property type="component" value="Unassembled WGS sequence"/>
</dbReference>
<dbReference type="InterPro" id="IPR052728">
    <property type="entry name" value="O2_lipid_transport_reg"/>
</dbReference>
<reference evidence="2 3" key="1">
    <citation type="submission" date="2019-08" db="EMBL/GenBank/DDBJ databases">
        <title>Whole genome of Aphis craccivora.</title>
        <authorList>
            <person name="Voronova N.V."/>
            <person name="Shulinski R.S."/>
            <person name="Bandarenka Y.V."/>
            <person name="Zhorov D.G."/>
            <person name="Warner D."/>
        </authorList>
    </citation>
    <scope>NUCLEOTIDE SEQUENCE [LARGE SCALE GENOMIC DNA]</scope>
    <source>
        <strain evidence="2">180601</strain>
        <tissue evidence="2">Whole Body</tissue>
    </source>
</reference>
<sequence>KKVKFSQIVVHSGLIAICTLTLLAQFYGTVFYERNRPYFPLEHALYSTIYHCTWPVAGIWITMSYFTSGYGILNSVFNNRIITIVGKLLYPVSLVNMTVLIFSQGSQWLPIHLTSKYLFNSWLSDVFMCFLISIILYLVVEEPFAKLTGKLFYQRKNKNPSINFGTPIGKPTISSSNTVKND</sequence>
<evidence type="ECO:0000313" key="2">
    <source>
        <dbReference type="EMBL" id="KAF0740211.1"/>
    </source>
</evidence>
<protein>
    <submittedName>
        <fullName evidence="2">Nose resistant to fluoxetine protein 6-like isoform X2</fullName>
    </submittedName>
</protein>
<name>A0A6G0XIN9_APHCR</name>
<dbReference type="OrthoDB" id="6585993at2759"/>
<keyword evidence="3" id="KW-1185">Reference proteome</keyword>
<dbReference type="PANTHER" id="PTHR11161">
    <property type="entry name" value="O-ACYLTRANSFERASE"/>
    <property type="match status" value="1"/>
</dbReference>
<feature type="transmembrane region" description="Helical" evidence="1">
    <location>
        <begin position="88"/>
        <end position="109"/>
    </location>
</feature>
<dbReference type="PANTHER" id="PTHR11161:SF0">
    <property type="entry name" value="O-ACYLTRANSFERASE LIKE PROTEIN"/>
    <property type="match status" value="1"/>
</dbReference>
<keyword evidence="1" id="KW-1133">Transmembrane helix</keyword>
<evidence type="ECO:0000313" key="3">
    <source>
        <dbReference type="Proteomes" id="UP000478052"/>
    </source>
</evidence>
<accession>A0A6G0XIN9</accession>
<feature type="transmembrane region" description="Helical" evidence="1">
    <location>
        <begin position="12"/>
        <end position="32"/>
    </location>
</feature>
<feature type="transmembrane region" description="Helical" evidence="1">
    <location>
        <begin position="44"/>
        <end position="67"/>
    </location>
</feature>
<dbReference type="EMBL" id="VUJU01007803">
    <property type="protein sequence ID" value="KAF0740211.1"/>
    <property type="molecule type" value="Genomic_DNA"/>
</dbReference>
<keyword evidence="1" id="KW-0812">Transmembrane</keyword>
<comment type="caution">
    <text evidence="2">The sequence shown here is derived from an EMBL/GenBank/DDBJ whole genome shotgun (WGS) entry which is preliminary data.</text>
</comment>
<feature type="non-terminal residue" evidence="2">
    <location>
        <position position="1"/>
    </location>
</feature>
<organism evidence="2 3">
    <name type="scientific">Aphis craccivora</name>
    <name type="common">Cowpea aphid</name>
    <dbReference type="NCBI Taxonomy" id="307492"/>
    <lineage>
        <taxon>Eukaryota</taxon>
        <taxon>Metazoa</taxon>
        <taxon>Ecdysozoa</taxon>
        <taxon>Arthropoda</taxon>
        <taxon>Hexapoda</taxon>
        <taxon>Insecta</taxon>
        <taxon>Pterygota</taxon>
        <taxon>Neoptera</taxon>
        <taxon>Paraneoptera</taxon>
        <taxon>Hemiptera</taxon>
        <taxon>Sternorrhyncha</taxon>
        <taxon>Aphidomorpha</taxon>
        <taxon>Aphidoidea</taxon>
        <taxon>Aphididae</taxon>
        <taxon>Aphidini</taxon>
        <taxon>Aphis</taxon>
        <taxon>Aphis</taxon>
    </lineage>
</organism>
<evidence type="ECO:0000256" key="1">
    <source>
        <dbReference type="SAM" id="Phobius"/>
    </source>
</evidence>
<gene>
    <name evidence="2" type="ORF">FWK35_00024489</name>
</gene>
<dbReference type="AlphaFoldDB" id="A0A6G0XIN9"/>
<proteinExistence type="predicted"/>
<feature type="transmembrane region" description="Helical" evidence="1">
    <location>
        <begin position="121"/>
        <end position="140"/>
    </location>
</feature>
<keyword evidence="1" id="KW-0472">Membrane</keyword>